<keyword evidence="2" id="KW-1185">Reference proteome</keyword>
<organism evidence="1 2">
    <name type="scientific">Brachionus plicatilis</name>
    <name type="common">Marine rotifer</name>
    <name type="synonym">Brachionus muelleri</name>
    <dbReference type="NCBI Taxonomy" id="10195"/>
    <lineage>
        <taxon>Eukaryota</taxon>
        <taxon>Metazoa</taxon>
        <taxon>Spiralia</taxon>
        <taxon>Gnathifera</taxon>
        <taxon>Rotifera</taxon>
        <taxon>Eurotatoria</taxon>
        <taxon>Monogononta</taxon>
        <taxon>Pseudotrocha</taxon>
        <taxon>Ploima</taxon>
        <taxon>Brachionidae</taxon>
        <taxon>Brachionus</taxon>
    </lineage>
</organism>
<comment type="caution">
    <text evidence="1">The sequence shown here is derived from an EMBL/GenBank/DDBJ whole genome shotgun (WGS) entry which is preliminary data.</text>
</comment>
<protein>
    <submittedName>
        <fullName evidence="1">Uncharacterized protein</fullName>
    </submittedName>
</protein>
<proteinExistence type="predicted"/>
<dbReference type="Proteomes" id="UP000276133">
    <property type="component" value="Unassembled WGS sequence"/>
</dbReference>
<reference evidence="1 2" key="1">
    <citation type="journal article" date="2018" name="Sci. Rep.">
        <title>Genomic signatures of local adaptation to the degree of environmental predictability in rotifers.</title>
        <authorList>
            <person name="Franch-Gras L."/>
            <person name="Hahn C."/>
            <person name="Garcia-Roger E.M."/>
            <person name="Carmona M.J."/>
            <person name="Serra M."/>
            <person name="Gomez A."/>
        </authorList>
    </citation>
    <scope>NUCLEOTIDE SEQUENCE [LARGE SCALE GENOMIC DNA]</scope>
    <source>
        <strain evidence="1">HYR1</strain>
    </source>
</reference>
<sequence>MCPDQYWRPRGRPKISTMSLWSFRNQHCVKSNTISSYFIKLVVKYYSINLIRKNAHTGTGPFVDRYNWSLVEWIGMKLNKIAKLHNFFVIITFRNRSKGSCSGRGRNCVYLRWTDKLRIDNFGP</sequence>
<dbReference type="EMBL" id="REGN01002003">
    <property type="protein sequence ID" value="RNA31034.1"/>
    <property type="molecule type" value="Genomic_DNA"/>
</dbReference>
<accession>A0A3M7S5C7</accession>
<evidence type="ECO:0000313" key="1">
    <source>
        <dbReference type="EMBL" id="RNA31034.1"/>
    </source>
</evidence>
<name>A0A3M7S5C7_BRAPC</name>
<gene>
    <name evidence="1" type="ORF">BpHYR1_018684</name>
</gene>
<evidence type="ECO:0000313" key="2">
    <source>
        <dbReference type="Proteomes" id="UP000276133"/>
    </source>
</evidence>
<dbReference type="AlphaFoldDB" id="A0A3M7S5C7"/>